<dbReference type="AlphaFoldDB" id="A0A9K3MYU7"/>
<evidence type="ECO:0000256" key="1">
    <source>
        <dbReference type="SAM" id="MobiDB-lite"/>
    </source>
</evidence>
<accession>A0A9K3MYU7</accession>
<reference evidence="2" key="1">
    <citation type="journal article" date="2017" name="Nature">
        <title>The sunflower genome provides insights into oil metabolism, flowering and Asterid evolution.</title>
        <authorList>
            <person name="Badouin H."/>
            <person name="Gouzy J."/>
            <person name="Grassa C.J."/>
            <person name="Murat F."/>
            <person name="Staton S.E."/>
            <person name="Cottret L."/>
            <person name="Lelandais-Briere C."/>
            <person name="Owens G.L."/>
            <person name="Carrere S."/>
            <person name="Mayjonade B."/>
            <person name="Legrand L."/>
            <person name="Gill N."/>
            <person name="Kane N.C."/>
            <person name="Bowers J.E."/>
            <person name="Hubner S."/>
            <person name="Bellec A."/>
            <person name="Berard A."/>
            <person name="Berges H."/>
            <person name="Blanchet N."/>
            <person name="Boniface M.C."/>
            <person name="Brunel D."/>
            <person name="Catrice O."/>
            <person name="Chaidir N."/>
            <person name="Claudel C."/>
            <person name="Donnadieu C."/>
            <person name="Faraut T."/>
            <person name="Fievet G."/>
            <person name="Helmstetter N."/>
            <person name="King M."/>
            <person name="Knapp S.J."/>
            <person name="Lai Z."/>
            <person name="Le Paslier M.C."/>
            <person name="Lippi Y."/>
            <person name="Lorenzon L."/>
            <person name="Mandel J.R."/>
            <person name="Marage G."/>
            <person name="Marchand G."/>
            <person name="Marquand E."/>
            <person name="Bret-Mestries E."/>
            <person name="Morien E."/>
            <person name="Nambeesan S."/>
            <person name="Nguyen T."/>
            <person name="Pegot-Espagnet P."/>
            <person name="Pouilly N."/>
            <person name="Raftis F."/>
            <person name="Sallet E."/>
            <person name="Schiex T."/>
            <person name="Thomas J."/>
            <person name="Vandecasteele C."/>
            <person name="Vares D."/>
            <person name="Vear F."/>
            <person name="Vautrin S."/>
            <person name="Crespi M."/>
            <person name="Mangin B."/>
            <person name="Burke J.M."/>
            <person name="Salse J."/>
            <person name="Munos S."/>
            <person name="Vincourt P."/>
            <person name="Rieseberg L.H."/>
            <person name="Langlade N.B."/>
        </authorList>
    </citation>
    <scope>NUCLEOTIDE SEQUENCE</scope>
    <source>
        <tissue evidence="2">Leaves</tissue>
    </source>
</reference>
<feature type="region of interest" description="Disordered" evidence="1">
    <location>
        <begin position="1"/>
        <end position="40"/>
    </location>
</feature>
<dbReference type="EMBL" id="MNCJ02000326">
    <property type="protein sequence ID" value="KAF5780756.1"/>
    <property type="molecule type" value="Genomic_DNA"/>
</dbReference>
<proteinExistence type="predicted"/>
<gene>
    <name evidence="2" type="ORF">HanXRQr2_Chr11g0475621</name>
</gene>
<organism evidence="2 3">
    <name type="scientific">Helianthus annuus</name>
    <name type="common">Common sunflower</name>
    <dbReference type="NCBI Taxonomy" id="4232"/>
    <lineage>
        <taxon>Eukaryota</taxon>
        <taxon>Viridiplantae</taxon>
        <taxon>Streptophyta</taxon>
        <taxon>Embryophyta</taxon>
        <taxon>Tracheophyta</taxon>
        <taxon>Spermatophyta</taxon>
        <taxon>Magnoliopsida</taxon>
        <taxon>eudicotyledons</taxon>
        <taxon>Gunneridae</taxon>
        <taxon>Pentapetalae</taxon>
        <taxon>asterids</taxon>
        <taxon>campanulids</taxon>
        <taxon>Asterales</taxon>
        <taxon>Asteraceae</taxon>
        <taxon>Asteroideae</taxon>
        <taxon>Heliantheae alliance</taxon>
        <taxon>Heliantheae</taxon>
        <taxon>Helianthus</taxon>
    </lineage>
</organism>
<sequence length="448" mass="50282">MIMPTSATGVASSSGGRPKTAFGSRPPTSAPRPRGTASDNGAQSFLEFIRQQFADVHSVMKEHQDLIQLHTREISYWKWKDELKSKHITHLFSLTKEQGSQLHQLSRKDAVTTAKHENLVKATDQLHQIITDLVELLVAQGENSTLQVQAQCKIDELKKIRDDLDKDKDPEAARQGEQPRSSQAFEAATIAQVEGESGSGAMAGQDMGPSVADDSGSLSDPDDHDFSSDVILDEGDVLIGPVEEWRTDDEIAEKFAYVETCKGKNIEYDSVGAVNMNDLRSYVFGDAPPDEITDPIQIPEEICLASHKWFKSLPDQTQKKSYVNTKGEYTGQIISWDFDEQQSLVMIKRTDGVQYFRPWAKFLQTLPARDLHHLAQLDLNNHTNVASIRGLIPHLVDESRESKWKTFKPAVGRAIKTRDKFTGKQVLKMVYPHARSLRKIPMRKFDLD</sequence>
<protein>
    <submittedName>
        <fullName evidence="2">Uncharacterized protein</fullName>
    </submittedName>
</protein>
<dbReference type="Gramene" id="mRNA:HanXRQr2_Chr11g0475621">
    <property type="protein sequence ID" value="CDS:HanXRQr2_Chr11g0475621.1"/>
    <property type="gene ID" value="HanXRQr2_Chr11g0475621"/>
</dbReference>
<comment type="caution">
    <text evidence="2">The sequence shown here is derived from an EMBL/GenBank/DDBJ whole genome shotgun (WGS) entry which is preliminary data.</text>
</comment>
<name>A0A9K3MYU7_HELAN</name>
<feature type="compositionally biased region" description="Low complexity" evidence="1">
    <location>
        <begin position="1"/>
        <end position="16"/>
    </location>
</feature>
<evidence type="ECO:0000313" key="3">
    <source>
        <dbReference type="Proteomes" id="UP000215914"/>
    </source>
</evidence>
<evidence type="ECO:0000313" key="2">
    <source>
        <dbReference type="EMBL" id="KAF5780756.1"/>
    </source>
</evidence>
<feature type="compositionally biased region" description="Basic and acidic residues" evidence="1">
    <location>
        <begin position="163"/>
        <end position="174"/>
    </location>
</feature>
<reference evidence="2" key="2">
    <citation type="submission" date="2020-06" db="EMBL/GenBank/DDBJ databases">
        <title>Helianthus annuus Genome sequencing and assembly Release 2.</title>
        <authorList>
            <person name="Gouzy J."/>
            <person name="Langlade N."/>
            <person name="Munos S."/>
        </authorList>
    </citation>
    <scope>NUCLEOTIDE SEQUENCE</scope>
    <source>
        <tissue evidence="2">Leaves</tissue>
    </source>
</reference>
<feature type="region of interest" description="Disordered" evidence="1">
    <location>
        <begin position="163"/>
        <end position="231"/>
    </location>
</feature>
<keyword evidence="3" id="KW-1185">Reference proteome</keyword>
<dbReference type="Proteomes" id="UP000215914">
    <property type="component" value="Unassembled WGS sequence"/>
</dbReference>